<name>A0ACD5TD12_AVESA</name>
<proteinExistence type="predicted"/>
<keyword evidence="2" id="KW-1185">Reference proteome</keyword>
<evidence type="ECO:0000313" key="2">
    <source>
        <dbReference type="Proteomes" id="UP001732700"/>
    </source>
</evidence>
<reference evidence="1" key="2">
    <citation type="submission" date="2025-09" db="UniProtKB">
        <authorList>
            <consortium name="EnsemblPlants"/>
        </authorList>
    </citation>
    <scope>IDENTIFICATION</scope>
</reference>
<accession>A0ACD5TD12</accession>
<evidence type="ECO:0000313" key="1">
    <source>
        <dbReference type="EnsemblPlants" id="AVESA.00010b.r2.1AG0032950.1.CDS"/>
    </source>
</evidence>
<reference evidence="1" key="1">
    <citation type="submission" date="2021-05" db="EMBL/GenBank/DDBJ databases">
        <authorList>
            <person name="Scholz U."/>
            <person name="Mascher M."/>
            <person name="Fiebig A."/>
        </authorList>
    </citation>
    <scope>NUCLEOTIDE SEQUENCE [LARGE SCALE GENOMIC DNA]</scope>
</reference>
<organism evidence="1 2">
    <name type="scientific">Avena sativa</name>
    <name type="common">Oat</name>
    <dbReference type="NCBI Taxonomy" id="4498"/>
    <lineage>
        <taxon>Eukaryota</taxon>
        <taxon>Viridiplantae</taxon>
        <taxon>Streptophyta</taxon>
        <taxon>Embryophyta</taxon>
        <taxon>Tracheophyta</taxon>
        <taxon>Spermatophyta</taxon>
        <taxon>Magnoliopsida</taxon>
        <taxon>Liliopsida</taxon>
        <taxon>Poales</taxon>
        <taxon>Poaceae</taxon>
        <taxon>BOP clade</taxon>
        <taxon>Pooideae</taxon>
        <taxon>Poodae</taxon>
        <taxon>Poeae</taxon>
        <taxon>Poeae Chloroplast Group 1 (Aveneae type)</taxon>
        <taxon>Aveninae</taxon>
        <taxon>Avena</taxon>
    </lineage>
</organism>
<sequence>MASPDEADAENIRHKRGKRAYMLETMQCLMFARDNLPGDVYNEFVKAMTEIWKQCTDPDGEIRSICTENCIETAMKLFQDWAPVKQGFLNFTQGRSPFDVDADAGVDMYTHLQSPVDFLRRAKTCPGIGEDDYAAMLEALRKFSRRTMTVEEVFHIVKRCMSNSPELLEEFTNNYLPPHLKAQLVDDKSCKTPKGGRVGKAALCFTPDDNHSLDAIQIKVTNMRNKGVPEFSIHSVLNAGSEESLLAEEEEEDKVKPLPDWITCKLQEKLPPEVNLSNCKPCTPSYYLLPHKCITKSSYRTKMGRSILNDALVCGRSGSEESENSKLKAETEYEREMFSCEIDMCESDVLLERFRSTADFIRNLQDLAGGPLMIKEHLSPLHMRCIERLYADDSELDDLLESQNTSDVLAVLLSRLNQKVEDLSVARLYLHKANSQVIAKNYYRSLDHRGPSFKHLDAKRMSQKALLAEANEVNKMRLDDGDKYADPSMHKDIRNIISSACSYEEKGMMTWKKTLHPFLSAQCIWPSFGETIAPEKSCEHCGTNKKILSLPAHLPLSSKRDEFLRENPNECSSSHDGFGADIEEGEFIRDEETSMGPRKNEASREVAASHGDRLRSRRLSTDTSGTSNRDHRNEPENQHESRQQSRTTTKPRGVRGGTCCSLVVLRRLYQILYERLQTARDLCTHDLYAEFKEKLVMLLDRSIDNCNFEDFCLKFLGPKSFELFTLDIVINRVIKQICIISSSDRDNSLVQFLENLRRPMLPKSLSQHQNFPNNPSDGLPKHDGEEREKALGDGGKHKARHFERRKKRKLENDAVSSPRLREATETQS</sequence>
<dbReference type="EnsemblPlants" id="AVESA.00010b.r2.1AG0032950.1">
    <property type="protein sequence ID" value="AVESA.00010b.r2.1AG0032950.1.CDS"/>
    <property type="gene ID" value="AVESA.00010b.r2.1AG0032950"/>
</dbReference>
<dbReference type="Proteomes" id="UP001732700">
    <property type="component" value="Chromosome 1A"/>
</dbReference>
<protein>
    <submittedName>
        <fullName evidence="1">Uncharacterized protein</fullName>
    </submittedName>
</protein>